<dbReference type="InParanoid" id="A8IQJ8"/>
<evidence type="ECO:0000313" key="1">
    <source>
        <dbReference type="EMBL" id="PNW69966.1"/>
    </source>
</evidence>
<reference evidence="1 2" key="1">
    <citation type="journal article" date="2007" name="Science">
        <title>The Chlamydomonas genome reveals the evolution of key animal and plant functions.</title>
        <authorList>
            <person name="Merchant S.S."/>
            <person name="Prochnik S.E."/>
            <person name="Vallon O."/>
            <person name="Harris E.H."/>
            <person name="Karpowicz S.J."/>
            <person name="Witman G.B."/>
            <person name="Terry A."/>
            <person name="Salamov A."/>
            <person name="Fritz-Laylin L.K."/>
            <person name="Marechal-Drouard L."/>
            <person name="Marshall W.F."/>
            <person name="Qu L.H."/>
            <person name="Nelson D.R."/>
            <person name="Sanderfoot A.A."/>
            <person name="Spalding M.H."/>
            <person name="Kapitonov V.V."/>
            <person name="Ren Q."/>
            <person name="Ferris P."/>
            <person name="Lindquist E."/>
            <person name="Shapiro H."/>
            <person name="Lucas S.M."/>
            <person name="Grimwood J."/>
            <person name="Schmutz J."/>
            <person name="Cardol P."/>
            <person name="Cerutti H."/>
            <person name="Chanfreau G."/>
            <person name="Chen C.L."/>
            <person name="Cognat V."/>
            <person name="Croft M.T."/>
            <person name="Dent R."/>
            <person name="Dutcher S."/>
            <person name="Fernandez E."/>
            <person name="Fukuzawa H."/>
            <person name="Gonzalez-Ballester D."/>
            <person name="Gonzalez-Halphen D."/>
            <person name="Hallmann A."/>
            <person name="Hanikenne M."/>
            <person name="Hippler M."/>
            <person name="Inwood W."/>
            <person name="Jabbari K."/>
            <person name="Kalanon M."/>
            <person name="Kuras R."/>
            <person name="Lefebvre P.A."/>
            <person name="Lemaire S.D."/>
            <person name="Lobanov A.V."/>
            <person name="Lohr M."/>
            <person name="Manuell A."/>
            <person name="Meier I."/>
            <person name="Mets L."/>
            <person name="Mittag M."/>
            <person name="Mittelmeier T."/>
            <person name="Moroney J.V."/>
            <person name="Moseley J."/>
            <person name="Napoli C."/>
            <person name="Nedelcu A.M."/>
            <person name="Niyogi K."/>
            <person name="Novoselov S.V."/>
            <person name="Paulsen I.T."/>
            <person name="Pazour G."/>
            <person name="Purton S."/>
            <person name="Ral J.P."/>
            <person name="Riano-Pachon D.M."/>
            <person name="Riekhof W."/>
            <person name="Rymarquis L."/>
            <person name="Schroda M."/>
            <person name="Stern D."/>
            <person name="Umen J."/>
            <person name="Willows R."/>
            <person name="Wilson N."/>
            <person name="Zimmer S.L."/>
            <person name="Allmer J."/>
            <person name="Balk J."/>
            <person name="Bisova K."/>
            <person name="Chen C.J."/>
            <person name="Elias M."/>
            <person name="Gendler K."/>
            <person name="Hauser C."/>
            <person name="Lamb M.R."/>
            <person name="Ledford H."/>
            <person name="Long J.C."/>
            <person name="Minagawa J."/>
            <person name="Page M.D."/>
            <person name="Pan J."/>
            <person name="Pootakham W."/>
            <person name="Roje S."/>
            <person name="Rose A."/>
            <person name="Stahlberg E."/>
            <person name="Terauchi A.M."/>
            <person name="Yang P."/>
            <person name="Ball S."/>
            <person name="Bowler C."/>
            <person name="Dieckmann C.L."/>
            <person name="Gladyshev V.N."/>
            <person name="Green P."/>
            <person name="Jorgensen R."/>
            <person name="Mayfield S."/>
            <person name="Mueller-Roeber B."/>
            <person name="Rajamani S."/>
            <person name="Sayre R.T."/>
            <person name="Brokstein P."/>
            <person name="Dubchak I."/>
            <person name="Goodstein D."/>
            <person name="Hornick L."/>
            <person name="Huang Y.W."/>
            <person name="Jhaveri J."/>
            <person name="Luo Y."/>
            <person name="Martinez D."/>
            <person name="Ngau W.C."/>
            <person name="Otillar B."/>
            <person name="Poliakov A."/>
            <person name="Porter A."/>
            <person name="Szajkowski L."/>
            <person name="Werner G."/>
            <person name="Zhou K."/>
            <person name="Grigoriev I.V."/>
            <person name="Rokhsar D.S."/>
            <person name="Grossman A.R."/>
        </authorList>
    </citation>
    <scope>NUCLEOTIDE SEQUENCE [LARGE SCALE GENOMIC DNA]</scope>
    <source>
        <strain evidence="2">CC-503</strain>
    </source>
</reference>
<dbReference type="Proteomes" id="UP000006906">
    <property type="component" value="Chromosome 17"/>
</dbReference>
<evidence type="ECO:0000313" key="2">
    <source>
        <dbReference type="Proteomes" id="UP000006906"/>
    </source>
</evidence>
<dbReference type="HOGENOM" id="CLU_1398163_0_0_1"/>
<dbReference type="EMBL" id="CM008978">
    <property type="protein sequence ID" value="PNW69966.1"/>
    <property type="molecule type" value="Genomic_DNA"/>
</dbReference>
<gene>
    <name evidence="1" type="ORF">CHLRE_17g700000v5</name>
</gene>
<keyword evidence="2" id="KW-1185">Reference proteome</keyword>
<dbReference type="PaxDb" id="3055-EDP04884"/>
<dbReference type="OrthoDB" id="10393300at2759"/>
<accession>A8IQJ8</accession>
<organism evidence="1 2">
    <name type="scientific">Chlamydomonas reinhardtii</name>
    <name type="common">Chlamydomonas smithii</name>
    <dbReference type="NCBI Taxonomy" id="3055"/>
    <lineage>
        <taxon>Eukaryota</taxon>
        <taxon>Viridiplantae</taxon>
        <taxon>Chlorophyta</taxon>
        <taxon>core chlorophytes</taxon>
        <taxon>Chlorophyceae</taxon>
        <taxon>CS clade</taxon>
        <taxon>Chlamydomonadales</taxon>
        <taxon>Chlamydomonadaceae</taxon>
        <taxon>Chlamydomonas</taxon>
    </lineage>
</organism>
<proteinExistence type="predicted"/>
<dbReference type="AlphaFoldDB" id="A8IQJ8"/>
<protein>
    <submittedName>
        <fullName evidence="1">Uncharacterized protein</fullName>
    </submittedName>
</protein>
<name>A8IQJ8_CHLRE</name>
<dbReference type="Gramene" id="PNW69966">
    <property type="protein sequence ID" value="PNW69966"/>
    <property type="gene ID" value="CHLRE_17g700000v5"/>
</dbReference>
<dbReference type="RefSeq" id="XP_001691776.1">
    <property type="nucleotide sequence ID" value="XM_001691724.2"/>
</dbReference>
<dbReference type="GeneID" id="5717318"/>
<sequence>MASFAACKSAVSMRGFTPRTTGRPAVPHLCNRLSIVARVASPDIAGPPGDGLEWEMPFSERRRLEHELRAARAASERLPAEMRFSREQLFYFGPAEILTYLRYILAYEFSVPVDLVTPATTLVSLVSSSCGADGCAADDDEALAQAQAVGMGRLVAAVDTAFHAFFPLLGQLDWGEASVQALADAICNDLAAEWN</sequence>
<dbReference type="KEGG" id="cre:CHLRE_17g700000v5"/>